<dbReference type="Proteomes" id="UP000887116">
    <property type="component" value="Unassembled WGS sequence"/>
</dbReference>
<reference evidence="1" key="1">
    <citation type="submission" date="2020-07" db="EMBL/GenBank/DDBJ databases">
        <title>Multicomponent nature underlies the extraordinary mechanical properties of spider dragline silk.</title>
        <authorList>
            <person name="Kono N."/>
            <person name="Nakamura H."/>
            <person name="Mori M."/>
            <person name="Yoshida Y."/>
            <person name="Ohtoshi R."/>
            <person name="Malay A.D."/>
            <person name="Moran D.A.P."/>
            <person name="Tomita M."/>
            <person name="Numata K."/>
            <person name="Arakawa K."/>
        </authorList>
    </citation>
    <scope>NUCLEOTIDE SEQUENCE</scope>
</reference>
<proteinExistence type="predicted"/>
<comment type="caution">
    <text evidence="1">The sequence shown here is derived from an EMBL/GenBank/DDBJ whole genome shotgun (WGS) entry which is preliminary data.</text>
</comment>
<dbReference type="OrthoDB" id="6513831at2759"/>
<dbReference type="EMBL" id="BMAO01033967">
    <property type="protein sequence ID" value="GFQ93064.1"/>
    <property type="molecule type" value="Genomic_DNA"/>
</dbReference>
<name>A0A8X6L1H8_TRICU</name>
<keyword evidence="2" id="KW-1185">Reference proteome</keyword>
<evidence type="ECO:0000313" key="2">
    <source>
        <dbReference type="Proteomes" id="UP000887116"/>
    </source>
</evidence>
<dbReference type="AlphaFoldDB" id="A0A8X6L1H8"/>
<organism evidence="1 2">
    <name type="scientific">Trichonephila clavata</name>
    <name type="common">Joro spider</name>
    <name type="synonym">Nephila clavata</name>
    <dbReference type="NCBI Taxonomy" id="2740835"/>
    <lineage>
        <taxon>Eukaryota</taxon>
        <taxon>Metazoa</taxon>
        <taxon>Ecdysozoa</taxon>
        <taxon>Arthropoda</taxon>
        <taxon>Chelicerata</taxon>
        <taxon>Arachnida</taxon>
        <taxon>Araneae</taxon>
        <taxon>Araneomorphae</taxon>
        <taxon>Entelegynae</taxon>
        <taxon>Araneoidea</taxon>
        <taxon>Nephilidae</taxon>
        <taxon>Trichonephila</taxon>
    </lineage>
</organism>
<protein>
    <submittedName>
        <fullName evidence="1">DUF4817 domain-containing protein</fullName>
    </submittedName>
</protein>
<evidence type="ECO:0000313" key="1">
    <source>
        <dbReference type="EMBL" id="GFQ93064.1"/>
    </source>
</evidence>
<accession>A0A8X6L1H8</accession>
<gene>
    <name evidence="1" type="primary">B7P43_G13152</name>
    <name evidence="1" type="ORF">TNCT_603201</name>
</gene>
<sequence length="100" mass="11550">MILFLTENLFTFGWQTLEPLKKKSPCRPQTVTKLENVVRVRASIEQSPKCSALKHAFALELSDSSVRRILLRDLRMHPYKMMVTLVLFLLMRPTSTCQGL</sequence>